<dbReference type="RefSeq" id="WP_343762172.1">
    <property type="nucleotide sequence ID" value="NZ_BAAACG010000010.1"/>
</dbReference>
<dbReference type="PROSITE" id="PS50263">
    <property type="entry name" value="CN_HYDROLASE"/>
    <property type="match status" value="1"/>
</dbReference>
<dbReference type="Gene3D" id="3.60.110.10">
    <property type="entry name" value="Carbon-nitrogen hydrolase"/>
    <property type="match status" value="1"/>
</dbReference>
<comment type="caution">
    <text evidence="4">The sequence shown here is derived from an EMBL/GenBank/DDBJ whole genome shotgun (WGS) entry which is preliminary data.</text>
</comment>
<protein>
    <submittedName>
        <fullName evidence="4">Carbon-nitrogen hydrolase family protein</fullName>
    </submittedName>
</protein>
<organism evidence="4 5">
    <name type="scientific">Clostridium oceanicum</name>
    <dbReference type="NCBI Taxonomy" id="1543"/>
    <lineage>
        <taxon>Bacteria</taxon>
        <taxon>Bacillati</taxon>
        <taxon>Bacillota</taxon>
        <taxon>Clostridia</taxon>
        <taxon>Eubacteriales</taxon>
        <taxon>Clostridiaceae</taxon>
        <taxon>Clostridium</taxon>
    </lineage>
</organism>
<dbReference type="PANTHER" id="PTHR23088:SF30">
    <property type="entry name" value="OMEGA-AMIDASE NIT2"/>
    <property type="match status" value="1"/>
</dbReference>
<dbReference type="InterPro" id="IPR003010">
    <property type="entry name" value="C-N_Hydrolase"/>
</dbReference>
<dbReference type="InterPro" id="IPR045254">
    <property type="entry name" value="Nit1/2_C-N_Hydrolase"/>
</dbReference>
<dbReference type="Pfam" id="PF00795">
    <property type="entry name" value="CN_hydrolase"/>
    <property type="match status" value="1"/>
</dbReference>
<proteinExistence type="inferred from homology"/>
<name>A0ABN1JN01_9CLOT</name>
<dbReference type="InterPro" id="IPR036526">
    <property type="entry name" value="C-N_Hydrolase_sf"/>
</dbReference>
<reference evidence="4 5" key="1">
    <citation type="journal article" date="2019" name="Int. J. Syst. Evol. Microbiol.">
        <title>The Global Catalogue of Microorganisms (GCM) 10K type strain sequencing project: providing services to taxonomists for standard genome sequencing and annotation.</title>
        <authorList>
            <consortium name="The Broad Institute Genomics Platform"/>
            <consortium name="The Broad Institute Genome Sequencing Center for Infectious Disease"/>
            <person name="Wu L."/>
            <person name="Ma J."/>
        </authorList>
    </citation>
    <scope>NUCLEOTIDE SEQUENCE [LARGE SCALE GENOMIC DNA]</scope>
    <source>
        <strain evidence="4 5">JCM 1407</strain>
    </source>
</reference>
<evidence type="ECO:0000259" key="3">
    <source>
        <dbReference type="PROSITE" id="PS50263"/>
    </source>
</evidence>
<comment type="similarity">
    <text evidence="1">Belongs to the carbon-nitrogen hydrolase superfamily. NIT1/NIT2 family.</text>
</comment>
<evidence type="ECO:0000313" key="4">
    <source>
        <dbReference type="EMBL" id="GAA0743146.1"/>
    </source>
</evidence>
<evidence type="ECO:0000256" key="2">
    <source>
        <dbReference type="ARBA" id="ARBA00022801"/>
    </source>
</evidence>
<dbReference type="PROSITE" id="PS01227">
    <property type="entry name" value="UPF0012"/>
    <property type="match status" value="1"/>
</dbReference>
<keyword evidence="5" id="KW-1185">Reference proteome</keyword>
<dbReference type="PANTHER" id="PTHR23088">
    <property type="entry name" value="NITRILASE-RELATED"/>
    <property type="match status" value="1"/>
</dbReference>
<dbReference type="EMBL" id="BAAACG010000010">
    <property type="protein sequence ID" value="GAA0743146.1"/>
    <property type="molecule type" value="Genomic_DNA"/>
</dbReference>
<feature type="domain" description="CN hydrolase" evidence="3">
    <location>
        <begin position="1"/>
        <end position="250"/>
    </location>
</feature>
<dbReference type="CDD" id="cd07572">
    <property type="entry name" value="nit"/>
    <property type="match status" value="1"/>
</dbReference>
<dbReference type="InterPro" id="IPR001110">
    <property type="entry name" value="UPF0012_CS"/>
</dbReference>
<evidence type="ECO:0000256" key="1">
    <source>
        <dbReference type="ARBA" id="ARBA00010613"/>
    </source>
</evidence>
<dbReference type="SUPFAM" id="SSF56317">
    <property type="entry name" value="Carbon-nitrogen hydrolase"/>
    <property type="match status" value="1"/>
</dbReference>
<evidence type="ECO:0000313" key="5">
    <source>
        <dbReference type="Proteomes" id="UP001501510"/>
    </source>
</evidence>
<keyword evidence="2 4" id="KW-0378">Hydrolase</keyword>
<sequence>MKIGLCQMKVCKDKKTNVLHAIDMIEKCIKKGAEIVILPEMFNCPYDNKYFREYSEKIEENKMGRTISTLKQCALKNKVYIIAGSIPEIDEKDRIFNTSVIIDDKGNVLDKHRKVHLFDIDVKGGVRFKESDTLTAGNKCTVVDTKWGKIGLMICYDIRFPELSRKMALKGAKIIFTPAAFNMTTGPSHWETLFKSRALDNQVYMVGVSPARDENSTYVAYGNSLVTNPWGKIISKLEEKENILLVDVSLEYEKEVREQIPVLKHRREEVYNL</sequence>
<dbReference type="GO" id="GO:0016787">
    <property type="term" value="F:hydrolase activity"/>
    <property type="evidence" value="ECO:0007669"/>
    <property type="project" value="UniProtKB-KW"/>
</dbReference>
<accession>A0ABN1JN01</accession>
<dbReference type="Proteomes" id="UP001501510">
    <property type="component" value="Unassembled WGS sequence"/>
</dbReference>
<gene>
    <name evidence="4" type="ORF">GCM10008906_26570</name>
</gene>